<feature type="coiled-coil region" evidence="1">
    <location>
        <begin position="447"/>
        <end position="474"/>
    </location>
</feature>
<evidence type="ECO:0000259" key="3">
    <source>
        <dbReference type="Pfam" id="PF10536"/>
    </source>
</evidence>
<evidence type="ECO:0000256" key="1">
    <source>
        <dbReference type="SAM" id="Coils"/>
    </source>
</evidence>
<gene>
    <name evidence="4" type="ORF">GIB67_040064</name>
</gene>
<comment type="caution">
    <text evidence="4">The sequence shown here is derived from an EMBL/GenBank/DDBJ whole genome shotgun (WGS) entry which is preliminary data.</text>
</comment>
<dbReference type="InterPro" id="IPR019557">
    <property type="entry name" value="AminoTfrase-like_pln_mobile"/>
</dbReference>
<feature type="domain" description="Aminotransferase-like plant mobile" evidence="3">
    <location>
        <begin position="163"/>
        <end position="353"/>
    </location>
</feature>
<organism evidence="4 5">
    <name type="scientific">Kingdonia uniflora</name>
    <dbReference type="NCBI Taxonomy" id="39325"/>
    <lineage>
        <taxon>Eukaryota</taxon>
        <taxon>Viridiplantae</taxon>
        <taxon>Streptophyta</taxon>
        <taxon>Embryophyta</taxon>
        <taxon>Tracheophyta</taxon>
        <taxon>Spermatophyta</taxon>
        <taxon>Magnoliopsida</taxon>
        <taxon>Ranunculales</taxon>
        <taxon>Circaeasteraceae</taxon>
        <taxon>Kingdonia</taxon>
    </lineage>
</organism>
<dbReference type="PANTHER" id="PTHR46033">
    <property type="entry name" value="PROTEIN MAIN-LIKE 2"/>
    <property type="match status" value="1"/>
</dbReference>
<reference evidence="4 5" key="1">
    <citation type="journal article" date="2020" name="IScience">
        <title>Genome Sequencing of the Endangered Kingdonia uniflora (Circaeasteraceae, Ranunculales) Reveals Potential Mechanisms of Evolutionary Specialization.</title>
        <authorList>
            <person name="Sun Y."/>
            <person name="Deng T."/>
            <person name="Zhang A."/>
            <person name="Moore M.J."/>
            <person name="Landis J.B."/>
            <person name="Lin N."/>
            <person name="Zhang H."/>
            <person name="Zhang X."/>
            <person name="Huang J."/>
            <person name="Zhang X."/>
            <person name="Sun H."/>
            <person name="Wang H."/>
        </authorList>
    </citation>
    <scope>NUCLEOTIDE SEQUENCE [LARGE SCALE GENOMIC DNA]</scope>
    <source>
        <strain evidence="4">TB1705</strain>
        <tissue evidence="4">Leaf</tissue>
    </source>
</reference>
<evidence type="ECO:0000256" key="2">
    <source>
        <dbReference type="SAM" id="MobiDB-lite"/>
    </source>
</evidence>
<accession>A0A7J7MUU2</accession>
<sequence>IDFNDEFAPQRNDLGFGSAEESLGAQPTEADPMNEENVEAPPMVDLPQTEESGCLRVYHHAPICHLENEPTIARDLIMLTCLDRISLSAEGDVLITEGNWSLPKLVEIFKKNFYQDEEFFNSMKTGGQGNSLSLVKLVNFYVGKLEKYNDSIQNARPAEHKKNAMSALYVAHTYMLYVLGTFLLSVKKGSYVTARYLYLFEKDKANIKWSWGSAVLTHLFHNLGAASQTGGKQFAAYTTLLESWIFVHFPKLPVIPKQQHSDAAEYCTRWKCGLSIIDRTGSRDLLKYREAFDNYKVEDVVWDPYRVERWSDHDFNENTFFNRLTFSLDHVKPIYPNRVVRQFARIQPILKNPKCVEGLWKEWIMRSRNRGRRLRGGPAQCVDGYMKWFQSVPWTKIYPPTVDLSVDDDIGLSACHPIGRLRNKPDNCDIPMEVSGELPNVCEHEQYLMLRDENKALVGQISALKEEVQKLKDQKNGTSLINKVHTNDYIQTKECEALNERNAKLVKDLRIQAAVDDCNASLSRELAKKRREYKLLQDINAKLADQSERQHPTPIPEAWRQAMKKEFHSGELAEKDDPTFIKLFDQYDKFYTIAQQGTKGDYQDDFTVTGGNQDKLMEVRRVNVVLMKKINETLFQLYVKYHLNVRGVQGEDDNSAFRVPTTNKYQSQNQFKKVMNSLESLMTKYPTFRKTIFSQSLDTPLVLKVMVFISNHEA</sequence>
<feature type="region of interest" description="Disordered" evidence="2">
    <location>
        <begin position="1"/>
        <end position="33"/>
    </location>
</feature>
<dbReference type="Proteomes" id="UP000541444">
    <property type="component" value="Unassembled WGS sequence"/>
</dbReference>
<dbReference type="Pfam" id="PF10536">
    <property type="entry name" value="PMD"/>
    <property type="match status" value="1"/>
</dbReference>
<keyword evidence="1" id="KW-0175">Coiled coil</keyword>
<keyword evidence="5" id="KW-1185">Reference proteome</keyword>
<protein>
    <recommendedName>
        <fullName evidence="3">Aminotransferase-like plant mobile domain-containing protein</fullName>
    </recommendedName>
</protein>
<feature type="coiled-coil region" evidence="1">
    <location>
        <begin position="519"/>
        <end position="546"/>
    </location>
</feature>
<dbReference type="AlphaFoldDB" id="A0A7J7MUU2"/>
<dbReference type="PANTHER" id="PTHR46033:SF1">
    <property type="entry name" value="PROTEIN MAIN-LIKE 2"/>
    <property type="match status" value="1"/>
</dbReference>
<name>A0A7J7MUU2_9MAGN</name>
<evidence type="ECO:0000313" key="4">
    <source>
        <dbReference type="EMBL" id="KAF6158550.1"/>
    </source>
</evidence>
<proteinExistence type="predicted"/>
<dbReference type="GO" id="GO:0010073">
    <property type="term" value="P:meristem maintenance"/>
    <property type="evidence" value="ECO:0007669"/>
    <property type="project" value="InterPro"/>
</dbReference>
<dbReference type="EMBL" id="JACGCM010001219">
    <property type="protein sequence ID" value="KAF6158550.1"/>
    <property type="molecule type" value="Genomic_DNA"/>
</dbReference>
<evidence type="ECO:0000313" key="5">
    <source>
        <dbReference type="Proteomes" id="UP000541444"/>
    </source>
</evidence>
<dbReference type="InterPro" id="IPR044824">
    <property type="entry name" value="MAIN-like"/>
</dbReference>
<feature type="non-terminal residue" evidence="4">
    <location>
        <position position="1"/>
    </location>
</feature>